<dbReference type="Proteomes" id="UP001374579">
    <property type="component" value="Unassembled WGS sequence"/>
</dbReference>
<comment type="subcellular location">
    <subcellularLocation>
        <location evidence="1">Cytoplasm</location>
    </subcellularLocation>
</comment>
<keyword evidence="5 6" id="KW-0175">Coiled coil</keyword>
<comment type="caution">
    <text evidence="7">The sequence shown here is derived from an EMBL/GenBank/DDBJ whole genome shotgun (WGS) entry which is preliminary data.</text>
</comment>
<protein>
    <recommendedName>
        <fullName evidence="3">Coiled-coil domain-containing protein 172</fullName>
    </recommendedName>
</protein>
<dbReference type="AlphaFoldDB" id="A0AAN9BQ39"/>
<sequence length="371" mass="42097">MVDSFEDLFKQIIQCEQRVENRQRLLTDLREQVQTCKDTLHQASREKSLLQNELLSKVEHHSDVELNRSSLETRESILVSQKETLLEEKTAHQRNLTSTVEDTEEGMLAFCQKVEEHSEDLDLTVSGQKARQNKASDTLKGLLEKEQNLMKEIRDFEVHKENISQLEAERYCQQQSLCDMVHSKKELEDCLKQEEVTLRMLEEERQNASKTPSCSEEFRRLRNELTSLSTESLEQQCSQLQQEAHVLQQQLLSRQQQQLRLKAYSHQRPPAGVSELAGAIGPGGGGCIQGGLRNLEATGLHNDAHIVTSRAGSLLPVKPQGLSLSDSFDDDDVMTLPDLDVTFDDDADGEDDPGLFKVCNRQKPVFKPVNC</sequence>
<evidence type="ECO:0000256" key="5">
    <source>
        <dbReference type="ARBA" id="ARBA00023054"/>
    </source>
</evidence>
<evidence type="ECO:0000313" key="7">
    <source>
        <dbReference type="EMBL" id="KAK7109438.1"/>
    </source>
</evidence>
<evidence type="ECO:0000313" key="8">
    <source>
        <dbReference type="Proteomes" id="UP001374579"/>
    </source>
</evidence>
<feature type="coiled-coil region" evidence="6">
    <location>
        <begin position="149"/>
        <end position="250"/>
    </location>
</feature>
<accession>A0AAN9BQ39</accession>
<dbReference type="PANTHER" id="PTHR22419:SF2">
    <property type="entry name" value="COILED-COIL DOMAIN-CONTAINING PROTEIN 172"/>
    <property type="match status" value="1"/>
</dbReference>
<reference evidence="7 8" key="1">
    <citation type="submission" date="2024-02" db="EMBL/GenBank/DDBJ databases">
        <title>Chromosome-scale genome assembly of the rough periwinkle Littorina saxatilis.</title>
        <authorList>
            <person name="De Jode A."/>
            <person name="Faria R."/>
            <person name="Formenti G."/>
            <person name="Sims Y."/>
            <person name="Smith T.P."/>
            <person name="Tracey A."/>
            <person name="Wood J.M.D."/>
            <person name="Zagrodzka Z.B."/>
            <person name="Johannesson K."/>
            <person name="Butlin R.K."/>
            <person name="Leder E.H."/>
        </authorList>
    </citation>
    <scope>NUCLEOTIDE SEQUENCE [LARGE SCALE GENOMIC DNA]</scope>
    <source>
        <strain evidence="7">Snail1</strain>
        <tissue evidence="7">Muscle</tissue>
    </source>
</reference>
<keyword evidence="4" id="KW-0963">Cytoplasm</keyword>
<evidence type="ECO:0000256" key="2">
    <source>
        <dbReference type="ARBA" id="ARBA00008975"/>
    </source>
</evidence>
<organism evidence="7 8">
    <name type="scientific">Littorina saxatilis</name>
    <dbReference type="NCBI Taxonomy" id="31220"/>
    <lineage>
        <taxon>Eukaryota</taxon>
        <taxon>Metazoa</taxon>
        <taxon>Spiralia</taxon>
        <taxon>Lophotrochozoa</taxon>
        <taxon>Mollusca</taxon>
        <taxon>Gastropoda</taxon>
        <taxon>Caenogastropoda</taxon>
        <taxon>Littorinimorpha</taxon>
        <taxon>Littorinoidea</taxon>
        <taxon>Littorinidae</taxon>
        <taxon>Littorina</taxon>
    </lineage>
</organism>
<gene>
    <name evidence="7" type="ORF">V1264_013481</name>
</gene>
<evidence type="ECO:0000256" key="6">
    <source>
        <dbReference type="SAM" id="Coils"/>
    </source>
</evidence>
<proteinExistence type="inferred from homology"/>
<dbReference type="GO" id="GO:0005737">
    <property type="term" value="C:cytoplasm"/>
    <property type="evidence" value="ECO:0007669"/>
    <property type="project" value="UniProtKB-SubCell"/>
</dbReference>
<name>A0AAN9BQ39_9CAEN</name>
<dbReference type="PANTHER" id="PTHR22419">
    <property type="entry name" value="COILED-COIL DOMAIN-CONTAINING PROTEIN 172"/>
    <property type="match status" value="1"/>
</dbReference>
<comment type="similarity">
    <text evidence="2">Belongs to the CCDC172 family.</text>
</comment>
<dbReference type="InterPro" id="IPR029618">
    <property type="entry name" value="CCDC172"/>
</dbReference>
<feature type="coiled-coil region" evidence="6">
    <location>
        <begin position="12"/>
        <end position="53"/>
    </location>
</feature>
<evidence type="ECO:0000256" key="1">
    <source>
        <dbReference type="ARBA" id="ARBA00004496"/>
    </source>
</evidence>
<evidence type="ECO:0000256" key="3">
    <source>
        <dbReference type="ARBA" id="ARBA00022327"/>
    </source>
</evidence>
<dbReference type="EMBL" id="JBAMIC010000003">
    <property type="protein sequence ID" value="KAK7109438.1"/>
    <property type="molecule type" value="Genomic_DNA"/>
</dbReference>
<evidence type="ECO:0000256" key="4">
    <source>
        <dbReference type="ARBA" id="ARBA00022490"/>
    </source>
</evidence>
<keyword evidence="8" id="KW-1185">Reference proteome</keyword>